<proteinExistence type="predicted"/>
<dbReference type="AlphaFoldDB" id="A0A6A5QXK5"/>
<reference evidence="1" key="1">
    <citation type="journal article" date="2020" name="Stud. Mycol.">
        <title>101 Dothideomycetes genomes: a test case for predicting lifestyles and emergence of pathogens.</title>
        <authorList>
            <person name="Haridas S."/>
            <person name="Albert R."/>
            <person name="Binder M."/>
            <person name="Bloem J."/>
            <person name="Labutti K."/>
            <person name="Salamov A."/>
            <person name="Andreopoulos B."/>
            <person name="Baker S."/>
            <person name="Barry K."/>
            <person name="Bills G."/>
            <person name="Bluhm B."/>
            <person name="Cannon C."/>
            <person name="Castanera R."/>
            <person name="Culley D."/>
            <person name="Daum C."/>
            <person name="Ezra D."/>
            <person name="Gonzalez J."/>
            <person name="Henrissat B."/>
            <person name="Kuo A."/>
            <person name="Liang C."/>
            <person name="Lipzen A."/>
            <person name="Lutzoni F."/>
            <person name="Magnuson J."/>
            <person name="Mondo S."/>
            <person name="Nolan M."/>
            <person name="Ohm R."/>
            <person name="Pangilinan J."/>
            <person name="Park H.-J."/>
            <person name="Ramirez L."/>
            <person name="Alfaro M."/>
            <person name="Sun H."/>
            <person name="Tritt A."/>
            <person name="Yoshinaga Y."/>
            <person name="Zwiers L.-H."/>
            <person name="Turgeon B."/>
            <person name="Goodwin S."/>
            <person name="Spatafora J."/>
            <person name="Crous P."/>
            <person name="Grigoriev I."/>
        </authorList>
    </citation>
    <scope>NUCLEOTIDE SEQUENCE</scope>
    <source>
        <strain evidence="1">HMLAC05119</strain>
    </source>
</reference>
<evidence type="ECO:0000313" key="2">
    <source>
        <dbReference type="Proteomes" id="UP000800096"/>
    </source>
</evidence>
<organism evidence="1 2">
    <name type="scientific">Ampelomyces quisqualis</name>
    <name type="common">Powdery mildew agent</name>
    <dbReference type="NCBI Taxonomy" id="50730"/>
    <lineage>
        <taxon>Eukaryota</taxon>
        <taxon>Fungi</taxon>
        <taxon>Dikarya</taxon>
        <taxon>Ascomycota</taxon>
        <taxon>Pezizomycotina</taxon>
        <taxon>Dothideomycetes</taxon>
        <taxon>Pleosporomycetidae</taxon>
        <taxon>Pleosporales</taxon>
        <taxon>Pleosporineae</taxon>
        <taxon>Phaeosphaeriaceae</taxon>
        <taxon>Ampelomyces</taxon>
    </lineage>
</organism>
<name>A0A6A5QXK5_AMPQU</name>
<dbReference type="EMBL" id="ML979133">
    <property type="protein sequence ID" value="KAF1919570.1"/>
    <property type="molecule type" value="Genomic_DNA"/>
</dbReference>
<gene>
    <name evidence="1" type="ORF">BDU57DRAFT_427888</name>
</gene>
<feature type="non-terminal residue" evidence="1">
    <location>
        <position position="111"/>
    </location>
</feature>
<dbReference type="OrthoDB" id="2019572at2759"/>
<evidence type="ECO:0008006" key="3">
    <source>
        <dbReference type="Google" id="ProtNLM"/>
    </source>
</evidence>
<dbReference type="Proteomes" id="UP000800096">
    <property type="component" value="Unassembled WGS sequence"/>
</dbReference>
<feature type="non-terminal residue" evidence="1">
    <location>
        <position position="1"/>
    </location>
</feature>
<protein>
    <recommendedName>
        <fullName evidence="3">WSC domain-containing protein</fullName>
    </recommendedName>
</protein>
<keyword evidence="2" id="KW-1185">Reference proteome</keyword>
<sequence length="111" mass="11585">VNGVSAYPRTLNGYFTRQNGNGGASCINLCRGLNKGYTFAGTNDNQCWCDTAIAVNGTRAAAPSYGIQDANNNLCSFGCRVAANTPSTTEACGGPGNSDANTQRLSLYEFV</sequence>
<evidence type="ECO:0000313" key="1">
    <source>
        <dbReference type="EMBL" id="KAF1919570.1"/>
    </source>
</evidence>
<accession>A0A6A5QXK5</accession>